<dbReference type="Pfam" id="PF01915">
    <property type="entry name" value="Glyco_hydro_3_C"/>
    <property type="match status" value="1"/>
</dbReference>
<reference evidence="6 7" key="1">
    <citation type="journal article" date="2015" name="Genome Announc.">
        <title>Expanding the biotechnology potential of lactobacilli through comparative genomics of 213 strains and associated genera.</title>
        <authorList>
            <person name="Sun Z."/>
            <person name="Harris H.M."/>
            <person name="McCann A."/>
            <person name="Guo C."/>
            <person name="Argimon S."/>
            <person name="Zhang W."/>
            <person name="Yang X."/>
            <person name="Jeffery I.B."/>
            <person name="Cooney J.C."/>
            <person name="Kagawa T.F."/>
            <person name="Liu W."/>
            <person name="Song Y."/>
            <person name="Salvetti E."/>
            <person name="Wrobel A."/>
            <person name="Rasinkangas P."/>
            <person name="Parkhill J."/>
            <person name="Rea M.C."/>
            <person name="O'Sullivan O."/>
            <person name="Ritari J."/>
            <person name="Douillard F.P."/>
            <person name="Paul Ross R."/>
            <person name="Yang R."/>
            <person name="Briner A.E."/>
            <person name="Felis G.E."/>
            <person name="de Vos W.M."/>
            <person name="Barrangou R."/>
            <person name="Klaenhammer T.R."/>
            <person name="Caufield P.W."/>
            <person name="Cui Y."/>
            <person name="Zhang H."/>
            <person name="O'Toole P.W."/>
        </authorList>
    </citation>
    <scope>NUCLEOTIDE SEQUENCE [LARGE SCALE GENOMIC DNA]</scope>
    <source>
        <strain evidence="6 7">DSM 18527</strain>
    </source>
</reference>
<keyword evidence="4" id="KW-0326">Glycosidase</keyword>
<keyword evidence="2 4" id="KW-0378">Hydrolase</keyword>
<evidence type="ECO:0000256" key="4">
    <source>
        <dbReference type="RuleBase" id="RU361161"/>
    </source>
</evidence>
<dbReference type="AlphaFoldDB" id="X0PG75"/>
<comment type="similarity">
    <text evidence="1 4">Belongs to the glycosyl hydrolase 3 family.</text>
</comment>
<dbReference type="Pfam" id="PF14310">
    <property type="entry name" value="Fn3-like"/>
    <property type="match status" value="1"/>
</dbReference>
<dbReference type="InterPro" id="IPR001764">
    <property type="entry name" value="Glyco_hydro_3_N"/>
</dbReference>
<dbReference type="InterPro" id="IPR017853">
    <property type="entry name" value="GH"/>
</dbReference>
<dbReference type="SMART" id="SM01217">
    <property type="entry name" value="Fn3_like"/>
    <property type="match status" value="1"/>
</dbReference>
<dbReference type="Proteomes" id="UP000051236">
    <property type="component" value="Unassembled WGS sequence"/>
</dbReference>
<gene>
    <name evidence="6" type="ORF">FC83_GL000975</name>
</gene>
<dbReference type="eggNOG" id="COG1472">
    <property type="taxonomic scope" value="Bacteria"/>
</dbReference>
<dbReference type="Pfam" id="PF00933">
    <property type="entry name" value="Glyco_hydro_3"/>
    <property type="match status" value="1"/>
</dbReference>
<evidence type="ECO:0000313" key="6">
    <source>
        <dbReference type="EMBL" id="KRM35452.1"/>
    </source>
</evidence>
<evidence type="ECO:0000259" key="5">
    <source>
        <dbReference type="SMART" id="SM01217"/>
    </source>
</evidence>
<dbReference type="InterPro" id="IPR036962">
    <property type="entry name" value="Glyco_hydro_3_N_sf"/>
</dbReference>
<dbReference type="PATRIC" id="fig|1423734.3.peg.989"/>
<dbReference type="Gene3D" id="2.60.40.10">
    <property type="entry name" value="Immunoglobulins"/>
    <property type="match status" value="1"/>
</dbReference>
<comment type="caution">
    <text evidence="6">The sequence shown here is derived from an EMBL/GenBank/DDBJ whole genome shotgun (WGS) entry which is preliminary data.</text>
</comment>
<accession>X0PG75</accession>
<dbReference type="InterPro" id="IPR019800">
    <property type="entry name" value="Glyco_hydro_3_AS"/>
</dbReference>
<dbReference type="PANTHER" id="PTHR42715:SF10">
    <property type="entry name" value="BETA-GLUCOSIDASE"/>
    <property type="match status" value="1"/>
</dbReference>
<dbReference type="EMBL" id="AZGA01000015">
    <property type="protein sequence ID" value="KRM35452.1"/>
    <property type="molecule type" value="Genomic_DNA"/>
</dbReference>
<dbReference type="GO" id="GO:0008422">
    <property type="term" value="F:beta-glucosidase activity"/>
    <property type="evidence" value="ECO:0007669"/>
    <property type="project" value="UniProtKB-ARBA"/>
</dbReference>
<dbReference type="STRING" id="1423734.FC83_GL000975"/>
<dbReference type="GO" id="GO:0005975">
    <property type="term" value="P:carbohydrate metabolic process"/>
    <property type="evidence" value="ECO:0007669"/>
    <property type="project" value="InterPro"/>
</dbReference>
<proteinExistence type="inferred from homology"/>
<dbReference type="InterPro" id="IPR026891">
    <property type="entry name" value="Fn3-like"/>
</dbReference>
<evidence type="ECO:0000313" key="7">
    <source>
        <dbReference type="Proteomes" id="UP000051236"/>
    </source>
</evidence>
<protein>
    <submittedName>
        <fullName evidence="6">Glucocerebrosidase</fullName>
    </submittedName>
</protein>
<dbReference type="SUPFAM" id="SSF52279">
    <property type="entry name" value="Beta-D-glucan exohydrolase, C-terminal domain"/>
    <property type="match status" value="1"/>
</dbReference>
<organism evidence="6 7">
    <name type="scientific">Agrilactobacillus composti DSM 18527 = JCM 14202</name>
    <dbReference type="NCBI Taxonomy" id="1423734"/>
    <lineage>
        <taxon>Bacteria</taxon>
        <taxon>Bacillati</taxon>
        <taxon>Bacillota</taxon>
        <taxon>Bacilli</taxon>
        <taxon>Lactobacillales</taxon>
        <taxon>Lactobacillaceae</taxon>
        <taxon>Agrilactobacillus</taxon>
    </lineage>
</organism>
<dbReference type="InterPro" id="IPR050288">
    <property type="entry name" value="Cellulose_deg_GH3"/>
</dbReference>
<dbReference type="PROSITE" id="PS00775">
    <property type="entry name" value="GLYCOSYL_HYDROL_F3"/>
    <property type="match status" value="1"/>
</dbReference>
<sequence>MLRNQKLIDQLTLPQKASLMSGQSTWESFEIPGLVPKIFFSDGPHGIRKQAGAGDHLGLNASLPATCFPTAATLANSWDEALIESVGVGLGAQAAALDVQVVLGPGLNIKRNPKCGRNFEYFSEDPYLAGKMAAASIRGIQANGTMACPKHFAVNNQENRRMALNACVDERTLREIYTTNFEIAVKAGQPQAIMSAYNLVNGHYANENSHLLQDILRTEWQFPGFVVSDWGGDNDHVAGVAEGSNLAMPTLGVNGAEELIAAVDTGALSEADLDQRVDEFLQVILNQHQVSQQQTIDWDKAHQLAKTAAVESIVLLQNQGAILPLASEVPVALIGDFAKTPRYQGAGSSVVNTKQLESTLDVINDYPINVVGYAQGYQRNAASQADLEAEAMELTKGSEVVLLYLGLDEISESEGVDRTTLALPANQIHLLQRLLTTGKPIVAVLSAGSVITCPEFKQVAGLVHGYLGGEAGASAMLEVLCGRHNPSGHLAETYPVAYQDVLFGAEFPTAQEQAYYKEAIFVGYRYYETAQIPVQFPFGYGLSYTEFTYEDLPVTEQGVEVTVTNSGKIAGGDVVQLYVGKPTSNVIRPAKELKGFQKVYLEAGQQRRIHIPFDEYTFRFYDTAIQSWQVEAGTYQMMVGHNVHEIAVTSTYDLKTGVSPTKPPASLANYYDHHFDALTTADFTALYGTPLPENTEVTQLSANNIMSDMQFAKSGLARLSQRLLAYLLKRHAKKGQPDLNLLFIYNMPFRAMTKMTNGAVDTAMLAQLLNIVNGHFFTSIPGLWRAYRANKRRQRKAVT</sequence>
<dbReference type="RefSeq" id="WP_152537768.1">
    <property type="nucleotide sequence ID" value="NZ_AZGA01000015.1"/>
</dbReference>
<dbReference type="InterPro" id="IPR036881">
    <property type="entry name" value="Glyco_hydro_3_C_sf"/>
</dbReference>
<evidence type="ECO:0000256" key="3">
    <source>
        <dbReference type="ARBA" id="ARBA00023277"/>
    </source>
</evidence>
<keyword evidence="7" id="KW-1185">Reference proteome</keyword>
<dbReference type="PANTHER" id="PTHR42715">
    <property type="entry name" value="BETA-GLUCOSIDASE"/>
    <property type="match status" value="1"/>
</dbReference>
<dbReference type="InterPro" id="IPR002772">
    <property type="entry name" value="Glyco_hydro_3_C"/>
</dbReference>
<dbReference type="PRINTS" id="PR00133">
    <property type="entry name" value="GLHYDRLASE3"/>
</dbReference>
<dbReference type="InterPro" id="IPR013783">
    <property type="entry name" value="Ig-like_fold"/>
</dbReference>
<dbReference type="FunFam" id="2.60.40.10:FF:000495">
    <property type="entry name" value="Periplasmic beta-glucosidase"/>
    <property type="match status" value="1"/>
</dbReference>
<dbReference type="SUPFAM" id="SSF51445">
    <property type="entry name" value="(Trans)glycosidases"/>
    <property type="match status" value="1"/>
</dbReference>
<evidence type="ECO:0000256" key="2">
    <source>
        <dbReference type="ARBA" id="ARBA00022801"/>
    </source>
</evidence>
<keyword evidence="3" id="KW-0119">Carbohydrate metabolism</keyword>
<dbReference type="Gene3D" id="3.40.50.1700">
    <property type="entry name" value="Glycoside hydrolase family 3 C-terminal domain"/>
    <property type="match status" value="1"/>
</dbReference>
<feature type="domain" description="Fibronectin type III-like" evidence="5">
    <location>
        <begin position="573"/>
        <end position="643"/>
    </location>
</feature>
<evidence type="ECO:0000256" key="1">
    <source>
        <dbReference type="ARBA" id="ARBA00005336"/>
    </source>
</evidence>
<name>X0PG75_9LACO</name>
<dbReference type="Gene3D" id="3.20.20.300">
    <property type="entry name" value="Glycoside hydrolase, family 3, N-terminal domain"/>
    <property type="match status" value="1"/>
</dbReference>